<feature type="chain" id="PRO_5002481897" description="Secreted protein" evidence="1">
    <location>
        <begin position="23"/>
        <end position="107"/>
    </location>
</feature>
<feature type="signal peptide" evidence="1">
    <location>
        <begin position="1"/>
        <end position="22"/>
    </location>
</feature>
<dbReference type="EMBL" id="LASV01000688">
    <property type="protein sequence ID" value="KKA17234.1"/>
    <property type="molecule type" value="Genomic_DNA"/>
</dbReference>
<organism evidence="2 3">
    <name type="scientific">Rasamsonia emersonii (strain ATCC 16479 / CBS 393.64 / IMI 116815)</name>
    <dbReference type="NCBI Taxonomy" id="1408163"/>
    <lineage>
        <taxon>Eukaryota</taxon>
        <taxon>Fungi</taxon>
        <taxon>Dikarya</taxon>
        <taxon>Ascomycota</taxon>
        <taxon>Pezizomycotina</taxon>
        <taxon>Eurotiomycetes</taxon>
        <taxon>Eurotiomycetidae</taxon>
        <taxon>Eurotiales</taxon>
        <taxon>Trichocomaceae</taxon>
        <taxon>Rasamsonia</taxon>
    </lineage>
</organism>
<dbReference type="PROSITE" id="PS51257">
    <property type="entry name" value="PROKAR_LIPOPROTEIN"/>
    <property type="match status" value="1"/>
</dbReference>
<reference evidence="2 3" key="1">
    <citation type="submission" date="2015-04" db="EMBL/GenBank/DDBJ databases">
        <authorList>
            <person name="Heijne W.H."/>
            <person name="Fedorova N.D."/>
            <person name="Nierman W.C."/>
            <person name="Vollebregt A.W."/>
            <person name="Zhao Z."/>
            <person name="Wu L."/>
            <person name="Kumar M."/>
            <person name="Stam H."/>
            <person name="van den Berg M.A."/>
            <person name="Pel H.J."/>
        </authorList>
    </citation>
    <scope>NUCLEOTIDE SEQUENCE [LARGE SCALE GENOMIC DNA]</scope>
    <source>
        <strain evidence="2 3">CBS 393.64</strain>
    </source>
</reference>
<evidence type="ECO:0000256" key="1">
    <source>
        <dbReference type="SAM" id="SignalP"/>
    </source>
</evidence>
<evidence type="ECO:0000313" key="2">
    <source>
        <dbReference type="EMBL" id="KKA17234.1"/>
    </source>
</evidence>
<dbReference type="Proteomes" id="UP000053958">
    <property type="component" value="Unassembled WGS sequence"/>
</dbReference>
<accession>A0A0F4YGC1</accession>
<comment type="caution">
    <text evidence="2">The sequence shown here is derived from an EMBL/GenBank/DDBJ whole genome shotgun (WGS) entry which is preliminary data.</text>
</comment>
<evidence type="ECO:0000313" key="3">
    <source>
        <dbReference type="Proteomes" id="UP000053958"/>
    </source>
</evidence>
<sequence>MAVQSKQLLLSILVFATTGGCTEPGRLAQHGCRWVSDPDHVPGSGSRHWQLRRHALAGSGTACLGVRERGRHIDRFGDPDYLRSTRYPRSRVGSVSVIRPVRFETPS</sequence>
<keyword evidence="3" id="KW-1185">Reference proteome</keyword>
<dbReference type="GeneID" id="25321093"/>
<protein>
    <recommendedName>
        <fullName evidence="4">Secreted protein</fullName>
    </recommendedName>
</protein>
<keyword evidence="1" id="KW-0732">Signal</keyword>
<dbReference type="AlphaFoldDB" id="A0A0F4YGC1"/>
<evidence type="ECO:0008006" key="4">
    <source>
        <dbReference type="Google" id="ProtNLM"/>
    </source>
</evidence>
<name>A0A0F4YGC1_RASE3</name>
<gene>
    <name evidence="2" type="ORF">T310_9065</name>
</gene>
<proteinExistence type="predicted"/>
<dbReference type="RefSeq" id="XP_013323846.1">
    <property type="nucleotide sequence ID" value="XM_013468392.1"/>
</dbReference>